<dbReference type="Pfam" id="PF02195">
    <property type="entry name" value="ParB_N"/>
    <property type="match status" value="1"/>
</dbReference>
<dbReference type="PANTHER" id="PTHR33375:SF1">
    <property type="entry name" value="CHROMOSOME-PARTITIONING PROTEIN PARB-RELATED"/>
    <property type="match status" value="1"/>
</dbReference>
<protein>
    <recommendedName>
        <fullName evidence="1">ParB-like N-terminal domain-containing protein</fullName>
    </recommendedName>
</protein>
<evidence type="ECO:0000313" key="2">
    <source>
        <dbReference type="EMBL" id="QGM93809.1"/>
    </source>
</evidence>
<dbReference type="Gene3D" id="3.90.1530.30">
    <property type="match status" value="1"/>
</dbReference>
<accession>A0ABX6EGK8</accession>
<reference evidence="3" key="1">
    <citation type="submission" date="2019-09" db="EMBL/GenBank/DDBJ databases">
        <title>Isolation and complete genome sequencing of Methylocystis species.</title>
        <authorList>
            <person name="Rumah B.L."/>
            <person name="Stead C.E."/>
            <person name="Stevens B.C."/>
            <person name="Minton N.P."/>
            <person name="Grosse-Honebrink A."/>
            <person name="Zhang Y."/>
        </authorList>
    </citation>
    <scope>NUCLEOTIDE SEQUENCE [LARGE SCALE GENOMIC DNA]</scope>
    <source>
        <strain evidence="3">BRCS1</strain>
    </source>
</reference>
<proteinExistence type="predicted"/>
<organism evidence="2 3">
    <name type="scientific">Methylocystis rosea</name>
    <dbReference type="NCBI Taxonomy" id="173366"/>
    <lineage>
        <taxon>Bacteria</taxon>
        <taxon>Pseudomonadati</taxon>
        <taxon>Pseudomonadota</taxon>
        <taxon>Alphaproteobacteria</taxon>
        <taxon>Hyphomicrobiales</taxon>
        <taxon>Methylocystaceae</taxon>
        <taxon>Methylocystis</taxon>
    </lineage>
</organism>
<dbReference type="InterPro" id="IPR050336">
    <property type="entry name" value="Chromosome_partition/occlusion"/>
</dbReference>
<name>A0ABX6EGK8_9HYPH</name>
<reference evidence="2 3" key="2">
    <citation type="journal article" date="2021" name="AMB Express">
        <title>Isolation and characterisation of Methylocystis spp. for poly-3-hydroxybutyrate production using waste methane feedstocks.</title>
        <authorList>
            <person name="Rumah B.L."/>
            <person name="Stead C.E."/>
            <person name="Claxton Stevens B.H."/>
            <person name="Minton N.P."/>
            <person name="Grosse-Honebrink A."/>
            <person name="Zhang Y."/>
        </authorList>
    </citation>
    <scope>NUCLEOTIDE SEQUENCE [LARGE SCALE GENOMIC DNA]</scope>
    <source>
        <strain evidence="2 3">BRCS1</strain>
    </source>
</reference>
<keyword evidence="3" id="KW-1185">Reference proteome</keyword>
<feature type="domain" description="ParB-like N-terminal" evidence="1">
    <location>
        <begin position="4"/>
        <end position="101"/>
    </location>
</feature>
<dbReference type="SUPFAM" id="SSF110849">
    <property type="entry name" value="ParB/Sulfiredoxin"/>
    <property type="match status" value="1"/>
</dbReference>
<dbReference type="RefSeq" id="WP_154451610.1">
    <property type="nucleotide sequence ID" value="NZ_CP044328.1"/>
</dbReference>
<dbReference type="PANTHER" id="PTHR33375">
    <property type="entry name" value="CHROMOSOME-PARTITIONING PROTEIN PARB-RELATED"/>
    <property type="match status" value="1"/>
</dbReference>
<dbReference type="InterPro" id="IPR003115">
    <property type="entry name" value="ParB_N"/>
</dbReference>
<dbReference type="Proteomes" id="UP000424673">
    <property type="component" value="Chromosome"/>
</dbReference>
<evidence type="ECO:0000313" key="3">
    <source>
        <dbReference type="Proteomes" id="UP000424673"/>
    </source>
</evidence>
<dbReference type="InterPro" id="IPR036086">
    <property type="entry name" value="ParB/Sulfiredoxin_sf"/>
</dbReference>
<evidence type="ECO:0000259" key="1">
    <source>
        <dbReference type="Pfam" id="PF02195"/>
    </source>
</evidence>
<dbReference type="EMBL" id="CP044328">
    <property type="protein sequence ID" value="QGM93809.1"/>
    <property type="molecule type" value="Genomic_DNA"/>
</dbReference>
<sequence length="282" mass="31061">MSAQTIALSQIDASDRLRPVDQLTVDAYAAIAEQRLNEGLSPLIQPIIVRPTGVGYKLISGAHRLEVLRAIGRKDLIVGDDVVIRAESDDGARDSEIFENLADAGLTALDRAIFLAEAKRRYDAKRGEARGRKRKDQQIQFDKIMPETGIIFSERFSKDAAKRIGLSDSQIRESVSIAKALDPEVIPELRGTMIEDNQNELKQLAALDSGHQRKAVAALLGGEVKTVAQARVAIGVDKPKTDDLQARIYADLLDRWSKASNKTKRQFMADVGLVYAEKDEKA</sequence>
<gene>
    <name evidence="2" type="ORF">F7D13_07100</name>
</gene>